<evidence type="ECO:0000256" key="2">
    <source>
        <dbReference type="ARBA" id="ARBA00022801"/>
    </source>
</evidence>
<gene>
    <name evidence="4" type="ORF">JK635_07240</name>
</gene>
<dbReference type="GO" id="GO:0016787">
    <property type="term" value="F:hydrolase activity"/>
    <property type="evidence" value="ECO:0007669"/>
    <property type="project" value="UniProtKB-KW"/>
</dbReference>
<sequence length="306" mass="35343">MKLINGEYMIELNGIKHWVKIEGIENNTVPLIIIHGGPGGNHYTFERTAGPLLSKTRTIVYYEQRGCGRTHKPTSDDDYTIELLIEDFKELKRWLGVEKVDLLGYSFGGELALEFSYAFPKEINKIILSGPSLMRSEIQKMVQIAGFFSVGNFELRKNISEFLQNYFSLEDIYEKVWNFVDTETVDSFLFENKRIAHKNRQLWKESKLINTGLMMRCIQNSCNGSPLESRIKYIKQKALIIAGVYDRNTGLPISTLIHKELPNSQLILFEKSAHFPDLEETDKFVNVILEFLDNRRFNEGSPFLLN</sequence>
<comment type="similarity">
    <text evidence="1">Belongs to the peptidase S33 family.</text>
</comment>
<dbReference type="EMBL" id="JAESWB010000131">
    <property type="protein sequence ID" value="MBL4952003.1"/>
    <property type="molecule type" value="Genomic_DNA"/>
</dbReference>
<evidence type="ECO:0000313" key="4">
    <source>
        <dbReference type="EMBL" id="MBL4952003.1"/>
    </source>
</evidence>
<evidence type="ECO:0000256" key="1">
    <source>
        <dbReference type="ARBA" id="ARBA00010088"/>
    </source>
</evidence>
<dbReference type="RefSeq" id="WP_202653280.1">
    <property type="nucleotide sequence ID" value="NZ_JAESWB010000131.1"/>
</dbReference>
<keyword evidence="2 4" id="KW-0378">Hydrolase</keyword>
<proteinExistence type="inferred from homology"/>
<dbReference type="PRINTS" id="PR00793">
    <property type="entry name" value="PROAMNOPTASE"/>
</dbReference>
<dbReference type="InterPro" id="IPR000073">
    <property type="entry name" value="AB_hydrolase_1"/>
</dbReference>
<keyword evidence="5" id="KW-1185">Reference proteome</keyword>
<protein>
    <submittedName>
        <fullName evidence="4">Alpha/beta fold hydrolase</fullName>
    </submittedName>
</protein>
<dbReference type="PANTHER" id="PTHR43798:SF31">
    <property type="entry name" value="AB HYDROLASE SUPERFAMILY PROTEIN YCLE"/>
    <property type="match status" value="1"/>
</dbReference>
<name>A0ABS1TN36_9BACI</name>
<feature type="domain" description="AB hydrolase-1" evidence="3">
    <location>
        <begin position="30"/>
        <end position="279"/>
    </location>
</feature>
<evidence type="ECO:0000313" key="5">
    <source>
        <dbReference type="Proteomes" id="UP000623967"/>
    </source>
</evidence>
<reference evidence="4 5" key="1">
    <citation type="submission" date="2021-01" db="EMBL/GenBank/DDBJ databases">
        <title>Genome public.</title>
        <authorList>
            <person name="Liu C."/>
            <person name="Sun Q."/>
        </authorList>
    </citation>
    <scope>NUCLEOTIDE SEQUENCE [LARGE SCALE GENOMIC DNA]</scope>
    <source>
        <strain evidence="4 5">YIM B02564</strain>
    </source>
</reference>
<dbReference type="SUPFAM" id="SSF53474">
    <property type="entry name" value="alpha/beta-Hydrolases"/>
    <property type="match status" value="1"/>
</dbReference>
<dbReference type="InterPro" id="IPR050266">
    <property type="entry name" value="AB_hydrolase_sf"/>
</dbReference>
<dbReference type="InterPro" id="IPR002410">
    <property type="entry name" value="Peptidase_S33"/>
</dbReference>
<dbReference type="InterPro" id="IPR029058">
    <property type="entry name" value="AB_hydrolase_fold"/>
</dbReference>
<evidence type="ECO:0000259" key="3">
    <source>
        <dbReference type="Pfam" id="PF00561"/>
    </source>
</evidence>
<dbReference type="Pfam" id="PF00561">
    <property type="entry name" value="Abhydrolase_1"/>
    <property type="match status" value="1"/>
</dbReference>
<accession>A0ABS1TN36</accession>
<dbReference type="Gene3D" id="3.40.50.1820">
    <property type="entry name" value="alpha/beta hydrolase"/>
    <property type="match status" value="1"/>
</dbReference>
<dbReference type="Proteomes" id="UP000623967">
    <property type="component" value="Unassembled WGS sequence"/>
</dbReference>
<dbReference type="PANTHER" id="PTHR43798">
    <property type="entry name" value="MONOACYLGLYCEROL LIPASE"/>
    <property type="match status" value="1"/>
</dbReference>
<organism evidence="4 5">
    <name type="scientific">Neobacillus paridis</name>
    <dbReference type="NCBI Taxonomy" id="2803862"/>
    <lineage>
        <taxon>Bacteria</taxon>
        <taxon>Bacillati</taxon>
        <taxon>Bacillota</taxon>
        <taxon>Bacilli</taxon>
        <taxon>Bacillales</taxon>
        <taxon>Bacillaceae</taxon>
        <taxon>Neobacillus</taxon>
    </lineage>
</organism>
<comment type="caution">
    <text evidence="4">The sequence shown here is derived from an EMBL/GenBank/DDBJ whole genome shotgun (WGS) entry which is preliminary data.</text>
</comment>